<keyword evidence="2" id="KW-0547">Nucleotide-binding</keyword>
<comment type="similarity">
    <text evidence="1">Belongs to the heat shock protein 70 family.</text>
</comment>
<sequence>MSRYLVGIDLGTTHTLVACADTLAATPEIELFALEQLVAPGEVAARPLLASMRYHPAAGELNAADLGLPWAAWDGSAVIGELARELGAKVPGRLVTSAKSWLSHPGVDRTAPILPWGADASVARISPLDASASYLAYVRAAWDYHHPQAPLAAQEIVLTLPASFDEGARLLTVEAARRAGLPQVRLLEEPQAACYDWTARHAEQLVAALADVHLLLVVDVGGGTTDLTLIRVEHDDDAPRLTRVAVGEHLMLGGDNMDLMLAHVAERRLLADGERLGAGQLAQLIQQCRNAKERLLAAEAPEAARVTLLGGGSRLIGAARSVSFSRDEVREWLVEGFLPVCAADDRPSGRRAALVEFGLPYAADAAITRHIAAFLGRHQVAARAALGDAADDGLALPDGLLLNGGVFHAHALSARLLDVLAQWRGGEPPRRLANADPDLAVARGAVAAALARRGTGVRIGGGSARSYCLLLDAEGEQRQAVCVLPRGSEEGQELALAGRSFRLRLGEPVHFSLVASAEDQPRAAGELLVPDIALYSPLPPVATVLDGHGEAQVQLVASLSTVGTLALACAELGGAERRWNLEFQLRGEGAEALPAQAQHPRFDEAADRILRFYGGRAKDVNPKEIKSLRADLEKLLGAREHWDTPLLRELGGVLWEGARRRRRSADHERLWCSLIGYALRPGFGHALDDWRVAQLWTLFPQGVQYAGDAQVVAEWWTLWRRVAGGLGEAAQCALLDAIEPDLPALAKGSKAKPGTDDRIRLAGALERVPAARKVAVGETLLARLGHKGESNQTWWALGRLGARVPFHGSAHAVVPVEVAERWCAAALAVDWKAAPPAALAATLLARLSGDRARDIDAGLRAQVAEQLRATKQPENWARLVEAVVELDEADRKRVFGEALPPGLRLAD</sequence>
<protein>
    <submittedName>
        <fullName evidence="4">Hsp70 protein</fullName>
    </submittedName>
</protein>
<keyword evidence="5" id="KW-1185">Reference proteome</keyword>
<reference evidence="4 5" key="1">
    <citation type="submission" date="2018-05" db="EMBL/GenBank/DDBJ databases">
        <title>Genomic Encyclopedia of Type Strains, Phase IV (KMG-IV): sequencing the most valuable type-strain genomes for metagenomic binning, comparative biology and taxonomic classification.</title>
        <authorList>
            <person name="Goeker M."/>
        </authorList>
    </citation>
    <scope>NUCLEOTIDE SEQUENCE [LARGE SCALE GENOMIC DNA]</scope>
    <source>
        <strain evidence="4 5">DSM 23606</strain>
    </source>
</reference>
<evidence type="ECO:0000313" key="5">
    <source>
        <dbReference type="Proteomes" id="UP000246569"/>
    </source>
</evidence>
<dbReference type="PROSITE" id="PS00329">
    <property type="entry name" value="HSP70_2"/>
    <property type="match status" value="1"/>
</dbReference>
<dbReference type="RefSeq" id="WP_110019580.1">
    <property type="nucleotide sequence ID" value="NZ_QGTJ01000010.1"/>
</dbReference>
<name>A0A317MX36_9GAMM</name>
<evidence type="ECO:0000256" key="2">
    <source>
        <dbReference type="ARBA" id="ARBA00022741"/>
    </source>
</evidence>
<dbReference type="InterPro" id="IPR021030">
    <property type="entry name" value="DUF3731"/>
</dbReference>
<dbReference type="Gene3D" id="3.90.640.10">
    <property type="entry name" value="Actin, Chain A, domain 4"/>
    <property type="match status" value="1"/>
</dbReference>
<comment type="caution">
    <text evidence="4">The sequence shown here is derived from an EMBL/GenBank/DDBJ whole genome shotgun (WGS) entry which is preliminary data.</text>
</comment>
<dbReference type="SUPFAM" id="SSF53067">
    <property type="entry name" value="Actin-like ATPase domain"/>
    <property type="match status" value="2"/>
</dbReference>
<dbReference type="CDD" id="cd10170">
    <property type="entry name" value="ASKHA_NBD_HSP70"/>
    <property type="match status" value="1"/>
</dbReference>
<dbReference type="EMBL" id="QGTJ01000010">
    <property type="protein sequence ID" value="PWV59529.1"/>
    <property type="molecule type" value="Genomic_DNA"/>
</dbReference>
<dbReference type="PRINTS" id="PR00301">
    <property type="entry name" value="HEATSHOCK70"/>
</dbReference>
<dbReference type="Gene3D" id="3.30.420.40">
    <property type="match status" value="2"/>
</dbReference>
<evidence type="ECO:0000313" key="4">
    <source>
        <dbReference type="EMBL" id="PWV59529.1"/>
    </source>
</evidence>
<organism evidence="4 5">
    <name type="scientific">Plasticicumulans acidivorans</name>
    <dbReference type="NCBI Taxonomy" id="886464"/>
    <lineage>
        <taxon>Bacteria</taxon>
        <taxon>Pseudomonadati</taxon>
        <taxon>Pseudomonadota</taxon>
        <taxon>Gammaproteobacteria</taxon>
        <taxon>Candidatus Competibacteraceae</taxon>
        <taxon>Plasticicumulans</taxon>
    </lineage>
</organism>
<dbReference type="GO" id="GO:0140662">
    <property type="term" value="F:ATP-dependent protein folding chaperone"/>
    <property type="evidence" value="ECO:0007669"/>
    <property type="project" value="InterPro"/>
</dbReference>
<dbReference type="PANTHER" id="PTHR42749:SF1">
    <property type="entry name" value="CELL SHAPE-DETERMINING PROTEIN MREB"/>
    <property type="match status" value="1"/>
</dbReference>
<dbReference type="OrthoDB" id="580874at2"/>
<gene>
    <name evidence="4" type="ORF">C7443_11074</name>
</gene>
<evidence type="ECO:0000256" key="1">
    <source>
        <dbReference type="ARBA" id="ARBA00007381"/>
    </source>
</evidence>
<accession>A0A317MX36</accession>
<keyword evidence="3" id="KW-0067">ATP-binding</keyword>
<dbReference type="Pfam" id="PF12531">
    <property type="entry name" value="DUF3731"/>
    <property type="match status" value="1"/>
</dbReference>
<dbReference type="InterPro" id="IPR013126">
    <property type="entry name" value="Hsp_70_fam"/>
</dbReference>
<dbReference type="InterPro" id="IPR018181">
    <property type="entry name" value="Heat_shock_70_CS"/>
</dbReference>
<proteinExistence type="inferred from homology"/>
<dbReference type="Pfam" id="PF00012">
    <property type="entry name" value="HSP70"/>
    <property type="match status" value="1"/>
</dbReference>
<dbReference type="AlphaFoldDB" id="A0A317MX36"/>
<dbReference type="Proteomes" id="UP000246569">
    <property type="component" value="Unassembled WGS sequence"/>
</dbReference>
<dbReference type="PANTHER" id="PTHR42749">
    <property type="entry name" value="CELL SHAPE-DETERMINING PROTEIN MREB"/>
    <property type="match status" value="1"/>
</dbReference>
<dbReference type="InterPro" id="IPR043129">
    <property type="entry name" value="ATPase_NBD"/>
</dbReference>
<dbReference type="GO" id="GO:0005524">
    <property type="term" value="F:ATP binding"/>
    <property type="evidence" value="ECO:0007669"/>
    <property type="project" value="UniProtKB-KW"/>
</dbReference>
<evidence type="ECO:0000256" key="3">
    <source>
        <dbReference type="ARBA" id="ARBA00022840"/>
    </source>
</evidence>